<keyword evidence="2" id="KW-1185">Reference proteome</keyword>
<dbReference type="AlphaFoldDB" id="A0A1I1QZS2"/>
<reference evidence="2" key="1">
    <citation type="submission" date="2016-10" db="EMBL/GenBank/DDBJ databases">
        <authorList>
            <person name="Varghese N."/>
            <person name="Submissions S."/>
        </authorList>
    </citation>
    <scope>NUCLEOTIDE SEQUENCE [LARGE SCALE GENOMIC DNA]</scope>
    <source>
        <strain evidence="2">DSM 25730</strain>
    </source>
</reference>
<protein>
    <submittedName>
        <fullName evidence="1">Uncharacterized protein</fullName>
    </submittedName>
</protein>
<name>A0A1I1QZS2_9FLAO</name>
<evidence type="ECO:0000313" key="2">
    <source>
        <dbReference type="Proteomes" id="UP000199439"/>
    </source>
</evidence>
<dbReference type="STRING" id="870482.SAMN04487987_10823"/>
<sequence>MFNNVPSGNMCWLKNRTKEKEELAFFYHDNKQFFVNHNPHRKIV</sequence>
<dbReference type="Proteomes" id="UP000199439">
    <property type="component" value="Unassembled WGS sequence"/>
</dbReference>
<proteinExistence type="predicted"/>
<dbReference type="EMBL" id="FOMI01000008">
    <property type="protein sequence ID" value="SFD27477.1"/>
    <property type="molecule type" value="Genomic_DNA"/>
</dbReference>
<organism evidence="1 2">
    <name type="scientific">Algibacter pectinivorans</name>
    <dbReference type="NCBI Taxonomy" id="870482"/>
    <lineage>
        <taxon>Bacteria</taxon>
        <taxon>Pseudomonadati</taxon>
        <taxon>Bacteroidota</taxon>
        <taxon>Flavobacteriia</taxon>
        <taxon>Flavobacteriales</taxon>
        <taxon>Flavobacteriaceae</taxon>
        <taxon>Algibacter</taxon>
    </lineage>
</organism>
<evidence type="ECO:0000313" key="1">
    <source>
        <dbReference type="EMBL" id="SFD27477.1"/>
    </source>
</evidence>
<accession>A0A1I1QZS2</accession>
<gene>
    <name evidence="1" type="ORF">SAMN04487987_10823</name>
</gene>